<dbReference type="PRINTS" id="PR00038">
    <property type="entry name" value="HTHLUXR"/>
</dbReference>
<dbReference type="PANTHER" id="PTHR44688:SF16">
    <property type="entry name" value="DNA-BINDING TRANSCRIPTIONAL ACTIVATOR DEVR_DOSR"/>
    <property type="match status" value="1"/>
</dbReference>
<proteinExistence type="predicted"/>
<dbReference type="PROSITE" id="PS50043">
    <property type="entry name" value="HTH_LUXR_2"/>
    <property type="match status" value="1"/>
</dbReference>
<dbReference type="SUPFAM" id="SSF46894">
    <property type="entry name" value="C-terminal effector domain of the bipartite response regulators"/>
    <property type="match status" value="1"/>
</dbReference>
<protein>
    <submittedName>
        <fullName evidence="5">Response regulator transcription factor</fullName>
    </submittedName>
</protein>
<evidence type="ECO:0000259" key="4">
    <source>
        <dbReference type="PROSITE" id="PS50043"/>
    </source>
</evidence>
<dbReference type="InterPro" id="IPR036388">
    <property type="entry name" value="WH-like_DNA-bd_sf"/>
</dbReference>
<dbReference type="PANTHER" id="PTHR44688">
    <property type="entry name" value="DNA-BINDING TRANSCRIPTIONAL ACTIVATOR DEVR_DOSR"/>
    <property type="match status" value="1"/>
</dbReference>
<evidence type="ECO:0000313" key="6">
    <source>
        <dbReference type="Proteomes" id="UP000636891"/>
    </source>
</evidence>
<dbReference type="Gene3D" id="1.10.10.10">
    <property type="entry name" value="Winged helix-like DNA-binding domain superfamily/Winged helix DNA-binding domain"/>
    <property type="match status" value="1"/>
</dbReference>
<keyword evidence="1" id="KW-0805">Transcription regulation</keyword>
<accession>A0ABR7CP35</accession>
<dbReference type="Pfam" id="PF00196">
    <property type="entry name" value="GerE"/>
    <property type="match status" value="1"/>
</dbReference>
<keyword evidence="2" id="KW-0238">DNA-binding</keyword>
<dbReference type="SUPFAM" id="SSF52172">
    <property type="entry name" value="CheY-like"/>
    <property type="match status" value="1"/>
</dbReference>
<keyword evidence="6" id="KW-1185">Reference proteome</keyword>
<dbReference type="RefSeq" id="WP_101573149.1">
    <property type="nucleotide sequence ID" value="NZ_JACOOK010000003.1"/>
</dbReference>
<evidence type="ECO:0000313" key="5">
    <source>
        <dbReference type="EMBL" id="MBC5616950.1"/>
    </source>
</evidence>
<gene>
    <name evidence="5" type="ORF">H8S08_07970</name>
</gene>
<evidence type="ECO:0000256" key="1">
    <source>
        <dbReference type="ARBA" id="ARBA00023015"/>
    </source>
</evidence>
<feature type="domain" description="HTH luxR-type" evidence="4">
    <location>
        <begin position="124"/>
        <end position="189"/>
    </location>
</feature>
<reference evidence="5 6" key="1">
    <citation type="submission" date="2020-08" db="EMBL/GenBank/DDBJ databases">
        <title>Genome public.</title>
        <authorList>
            <person name="Liu C."/>
            <person name="Sun Q."/>
        </authorList>
    </citation>
    <scope>NUCLEOTIDE SEQUENCE [LARGE SCALE GENOMIC DNA]</scope>
    <source>
        <strain evidence="5 6">New-7</strain>
    </source>
</reference>
<dbReference type="Proteomes" id="UP000636891">
    <property type="component" value="Unassembled WGS sequence"/>
</dbReference>
<comment type="caution">
    <text evidence="5">The sequence shown here is derived from an EMBL/GenBank/DDBJ whole genome shotgun (WGS) entry which is preliminary data.</text>
</comment>
<evidence type="ECO:0000256" key="3">
    <source>
        <dbReference type="ARBA" id="ARBA00023163"/>
    </source>
</evidence>
<organism evidence="5 6">
    <name type="scientific">Alistipes hominis</name>
    <dbReference type="NCBI Taxonomy" id="2763015"/>
    <lineage>
        <taxon>Bacteria</taxon>
        <taxon>Pseudomonadati</taxon>
        <taxon>Bacteroidota</taxon>
        <taxon>Bacteroidia</taxon>
        <taxon>Bacteroidales</taxon>
        <taxon>Rikenellaceae</taxon>
        <taxon>Alistipes</taxon>
    </lineage>
</organism>
<dbReference type="InterPro" id="IPR011006">
    <property type="entry name" value="CheY-like_superfamily"/>
</dbReference>
<keyword evidence="3" id="KW-0804">Transcription</keyword>
<name>A0ABR7CP35_9BACT</name>
<dbReference type="InterPro" id="IPR000792">
    <property type="entry name" value="Tscrpt_reg_LuxR_C"/>
</dbReference>
<dbReference type="EMBL" id="JACOOK010000003">
    <property type="protein sequence ID" value="MBC5616950.1"/>
    <property type="molecule type" value="Genomic_DNA"/>
</dbReference>
<sequence>MSVSLKIAVAESSQIIRSGLLAVLKRLPGLNVSVVEIADPEQLVKSLCWQKPDILIVNPALPGLFSLQRIRHESGCETMKCVALQCALADALSLRIYDETISLYDTAEQIRLKLSRLANRDEKPESRRDLLSPREKDVVVCVVKGMTNKQIAERLCLSAHTVITHRRNIAGKLQIHSPAGLTIYAIVNKLVELDEIGETVAAG</sequence>
<dbReference type="SMART" id="SM00421">
    <property type="entry name" value="HTH_LUXR"/>
    <property type="match status" value="1"/>
</dbReference>
<evidence type="ECO:0000256" key="2">
    <source>
        <dbReference type="ARBA" id="ARBA00023125"/>
    </source>
</evidence>
<dbReference type="PROSITE" id="PS00622">
    <property type="entry name" value="HTH_LUXR_1"/>
    <property type="match status" value="1"/>
</dbReference>
<dbReference type="CDD" id="cd06170">
    <property type="entry name" value="LuxR_C_like"/>
    <property type="match status" value="1"/>
</dbReference>
<dbReference type="InterPro" id="IPR016032">
    <property type="entry name" value="Sig_transdc_resp-reg_C-effctor"/>
</dbReference>